<dbReference type="SUPFAM" id="SSF56300">
    <property type="entry name" value="Metallo-dependent phosphatases"/>
    <property type="match status" value="1"/>
</dbReference>
<comment type="caution">
    <text evidence="2">The sequence shown here is derived from an EMBL/GenBank/DDBJ whole genome shotgun (WGS) entry which is preliminary data.</text>
</comment>
<dbReference type="RefSeq" id="WP_223926882.1">
    <property type="nucleotide sequence ID" value="NZ_BPTU01000002.1"/>
</dbReference>
<gene>
    <name evidence="2" type="ORF">PRLR5076_26430</name>
</gene>
<proteinExistence type="predicted"/>
<protein>
    <recommendedName>
        <fullName evidence="1">Calcineurin-like phosphoesterase domain-containing protein</fullName>
    </recommendedName>
</protein>
<evidence type="ECO:0000313" key="2">
    <source>
        <dbReference type="EMBL" id="GJG59792.1"/>
    </source>
</evidence>
<dbReference type="AlphaFoldDB" id="A0A9R1CC55"/>
<dbReference type="EMBL" id="BPUB01000002">
    <property type="protein sequence ID" value="GJG59792.1"/>
    <property type="molecule type" value="Genomic_DNA"/>
</dbReference>
<dbReference type="Gene3D" id="3.60.21.10">
    <property type="match status" value="1"/>
</dbReference>
<sequence length="250" mass="28327">MSILIFPDIHGRSFWQKPLDDVIRHRRHFDSIVFMGDYFDPYDSEGIDESEAIANWHRLFATVSDGVLGCQPVFLLGNHDAHYANPVFSAFAGGSRLSRRYFDAIKAIFAGNESLFRVAYDTMVGPKRVLFTHAGVNREWVERHGELLKPLSADSINALMNTQDGWFALSDVGRMRGGERPTGGPLWADVAEHYDADGHPYTIDGYDYEVFAHSQRRNDPIINSHFAMLDVRRPFVLADDGTVHEYGDDM</sequence>
<feature type="domain" description="Calcineurin-like phosphoesterase" evidence="1">
    <location>
        <begin position="1"/>
        <end position="195"/>
    </location>
</feature>
<evidence type="ECO:0000313" key="3">
    <source>
        <dbReference type="Proteomes" id="UP000825483"/>
    </source>
</evidence>
<dbReference type="GeneID" id="72466166"/>
<keyword evidence="3" id="KW-1185">Reference proteome</keyword>
<reference evidence="2" key="1">
    <citation type="journal article" date="2022" name="Int. J. Syst. Evol. Microbiol.">
        <title>Prevotella lacticifex sp. nov., isolated from the rumen of cows.</title>
        <authorList>
            <person name="Shinkai T."/>
            <person name="Ikeyama N."/>
            <person name="Kumagai M."/>
            <person name="Ohmori H."/>
            <person name="Sakamoto M."/>
            <person name="Ohkuma M."/>
            <person name="Mitsumori M."/>
        </authorList>
    </citation>
    <scope>NUCLEOTIDE SEQUENCE</scope>
    <source>
        <strain evidence="2">R5076</strain>
    </source>
</reference>
<dbReference type="Pfam" id="PF00149">
    <property type="entry name" value="Metallophos"/>
    <property type="match status" value="1"/>
</dbReference>
<name>A0A9R1CC55_9BACT</name>
<dbReference type="InterPro" id="IPR029052">
    <property type="entry name" value="Metallo-depent_PP-like"/>
</dbReference>
<dbReference type="InterPro" id="IPR004843">
    <property type="entry name" value="Calcineurin-like_PHP"/>
</dbReference>
<dbReference type="Proteomes" id="UP000825483">
    <property type="component" value="Unassembled WGS sequence"/>
</dbReference>
<evidence type="ECO:0000259" key="1">
    <source>
        <dbReference type="Pfam" id="PF00149"/>
    </source>
</evidence>
<organism evidence="2 3">
    <name type="scientific">Prevotella lacticifex</name>
    <dbReference type="NCBI Taxonomy" id="2854755"/>
    <lineage>
        <taxon>Bacteria</taxon>
        <taxon>Pseudomonadati</taxon>
        <taxon>Bacteroidota</taxon>
        <taxon>Bacteroidia</taxon>
        <taxon>Bacteroidales</taxon>
        <taxon>Prevotellaceae</taxon>
        <taxon>Prevotella</taxon>
    </lineage>
</organism>
<accession>A0A9R1CC55</accession>
<dbReference type="GO" id="GO:0016787">
    <property type="term" value="F:hydrolase activity"/>
    <property type="evidence" value="ECO:0007669"/>
    <property type="project" value="InterPro"/>
</dbReference>